<comment type="caution">
    <text evidence="7">The sequence shown here is derived from an EMBL/GenBank/DDBJ whole genome shotgun (WGS) entry which is preliminary data.</text>
</comment>
<dbReference type="Pfam" id="PF00384">
    <property type="entry name" value="Molybdopterin"/>
    <property type="match status" value="1"/>
</dbReference>
<dbReference type="PROSITE" id="PS51669">
    <property type="entry name" value="4FE4S_MOW_BIS_MGD"/>
    <property type="match status" value="1"/>
</dbReference>
<dbReference type="Pfam" id="PF04879">
    <property type="entry name" value="Molybdop_Fe4S4"/>
    <property type="match status" value="1"/>
</dbReference>
<evidence type="ECO:0000256" key="5">
    <source>
        <dbReference type="ARBA" id="ARBA00023014"/>
    </source>
</evidence>
<dbReference type="GO" id="GO:0046872">
    <property type="term" value="F:metal ion binding"/>
    <property type="evidence" value="ECO:0007669"/>
    <property type="project" value="UniProtKB-KW"/>
</dbReference>
<dbReference type="PROSITE" id="PS00551">
    <property type="entry name" value="MOLYBDOPTERIN_PROK_1"/>
    <property type="match status" value="1"/>
</dbReference>
<reference evidence="7 8" key="1">
    <citation type="journal article" date="2019" name="Syst. Appl. Microbiol.">
        <title>Microvirga tunisiensis sp. nov., a root nodule symbiotic bacterium isolated from Lupinus micranthus and L. luteus grown in Northern Tunisia.</title>
        <authorList>
            <person name="Msaddak A."/>
            <person name="Rejili M."/>
            <person name="Duran D."/>
            <person name="Mars M."/>
            <person name="Palacios J.M."/>
            <person name="Ruiz-Argueso T."/>
            <person name="Rey L."/>
            <person name="Imperial J."/>
        </authorList>
    </citation>
    <scope>NUCLEOTIDE SEQUENCE [LARGE SCALE GENOMIC DNA]</scope>
    <source>
        <strain evidence="7 8">Lmie10</strain>
    </source>
</reference>
<dbReference type="OrthoDB" id="9816402at2"/>
<evidence type="ECO:0000256" key="1">
    <source>
        <dbReference type="ARBA" id="ARBA00022485"/>
    </source>
</evidence>
<dbReference type="GO" id="GO:0051539">
    <property type="term" value="F:4 iron, 4 sulfur cluster binding"/>
    <property type="evidence" value="ECO:0007669"/>
    <property type="project" value="UniProtKB-KW"/>
</dbReference>
<evidence type="ECO:0000313" key="8">
    <source>
        <dbReference type="Proteomes" id="UP000403266"/>
    </source>
</evidence>
<evidence type="ECO:0000259" key="6">
    <source>
        <dbReference type="PROSITE" id="PS51669"/>
    </source>
</evidence>
<keyword evidence="1" id="KW-0004">4Fe-4S</keyword>
<dbReference type="InterPro" id="IPR050123">
    <property type="entry name" value="Prok_molybdopt-oxidoreductase"/>
</dbReference>
<evidence type="ECO:0000313" key="7">
    <source>
        <dbReference type="EMBL" id="MPR31745.1"/>
    </source>
</evidence>
<dbReference type="InterPro" id="IPR027467">
    <property type="entry name" value="MopterinOxRdtase_cofactor_BS"/>
</dbReference>
<dbReference type="GO" id="GO:0016020">
    <property type="term" value="C:membrane"/>
    <property type="evidence" value="ECO:0007669"/>
    <property type="project" value="TreeGrafter"/>
</dbReference>
<dbReference type="PANTHER" id="PTHR43105">
    <property type="entry name" value="RESPIRATORY NITRATE REDUCTASE"/>
    <property type="match status" value="1"/>
</dbReference>
<sequence length="135" mass="14489">MASGTPTRTTCPYCGVGCGVLATPQEDGSVAIKGNERHPANYGRLCSKGSALGETLSLDDRLLYPEVDGRRAAWDEALDRVARRFSETIVEHGPESVAIYGSGQLLTEDYYVANKLMKGFIGAANIDTNSRLCMA</sequence>
<dbReference type="Gene3D" id="3.40.50.740">
    <property type="match status" value="1"/>
</dbReference>
<accession>A0A5N7MXS9</accession>
<evidence type="ECO:0000256" key="2">
    <source>
        <dbReference type="ARBA" id="ARBA00022723"/>
    </source>
</evidence>
<protein>
    <submittedName>
        <fullName evidence="7">Molybdopterin-dependent oxidoreductase</fullName>
    </submittedName>
</protein>
<keyword evidence="5" id="KW-0411">Iron-sulfur</keyword>
<evidence type="ECO:0000256" key="4">
    <source>
        <dbReference type="ARBA" id="ARBA00023004"/>
    </source>
</evidence>
<dbReference type="InterPro" id="IPR006963">
    <property type="entry name" value="Mopterin_OxRdtase_4Fe-4S_dom"/>
</dbReference>
<keyword evidence="4" id="KW-0408">Iron</keyword>
<organism evidence="7 8">
    <name type="scientific">Microvirga tunisiensis</name>
    <dbReference type="NCBI Taxonomy" id="2108360"/>
    <lineage>
        <taxon>Bacteria</taxon>
        <taxon>Pseudomonadati</taxon>
        <taxon>Pseudomonadota</taxon>
        <taxon>Alphaproteobacteria</taxon>
        <taxon>Hyphomicrobiales</taxon>
        <taxon>Methylobacteriaceae</taxon>
        <taxon>Microvirga</taxon>
    </lineage>
</organism>
<dbReference type="GO" id="GO:0016491">
    <property type="term" value="F:oxidoreductase activity"/>
    <property type="evidence" value="ECO:0007669"/>
    <property type="project" value="UniProtKB-KW"/>
</dbReference>
<name>A0A5N7MXS9_9HYPH</name>
<dbReference type="PANTHER" id="PTHR43105:SF9">
    <property type="entry name" value="NADPH-FE(3+) OXIDOREDUCTASE SUBUNIT ALPHA"/>
    <property type="match status" value="1"/>
</dbReference>
<dbReference type="Gene3D" id="2.20.25.90">
    <property type="entry name" value="ADC-like domains"/>
    <property type="match status" value="1"/>
</dbReference>
<dbReference type="InterPro" id="IPR006656">
    <property type="entry name" value="Mopterin_OxRdtase"/>
</dbReference>
<dbReference type="SUPFAM" id="SSF53706">
    <property type="entry name" value="Formate dehydrogenase/DMSO reductase, domains 1-3"/>
    <property type="match status" value="1"/>
</dbReference>
<feature type="domain" description="4Fe-4S Mo/W bis-MGD-type" evidence="6">
    <location>
        <begin position="4"/>
        <end position="60"/>
    </location>
</feature>
<feature type="non-terminal residue" evidence="7">
    <location>
        <position position="135"/>
    </location>
</feature>
<dbReference type="Proteomes" id="UP000403266">
    <property type="component" value="Unassembled WGS sequence"/>
</dbReference>
<dbReference type="SMART" id="SM00926">
    <property type="entry name" value="Molybdop_Fe4S4"/>
    <property type="match status" value="1"/>
</dbReference>
<gene>
    <name evidence="7" type="ORF">FS320_44860</name>
</gene>
<dbReference type="RefSeq" id="WP_152718824.1">
    <property type="nucleotide sequence ID" value="NZ_VOSK01000978.1"/>
</dbReference>
<keyword evidence="3" id="KW-0560">Oxidoreductase</keyword>
<dbReference type="AlphaFoldDB" id="A0A5N7MXS9"/>
<keyword evidence="8" id="KW-1185">Reference proteome</keyword>
<dbReference type="EMBL" id="VOSK01000978">
    <property type="protein sequence ID" value="MPR31745.1"/>
    <property type="molecule type" value="Genomic_DNA"/>
</dbReference>
<evidence type="ECO:0000256" key="3">
    <source>
        <dbReference type="ARBA" id="ARBA00023002"/>
    </source>
</evidence>
<keyword evidence="2" id="KW-0479">Metal-binding</keyword>
<proteinExistence type="predicted"/>